<gene>
    <name evidence="1" type="ORF">S01H1_53797</name>
</gene>
<comment type="caution">
    <text evidence="1">The sequence shown here is derived from an EMBL/GenBank/DDBJ whole genome shotgun (WGS) entry which is preliminary data.</text>
</comment>
<proteinExistence type="predicted"/>
<evidence type="ECO:0000313" key="1">
    <source>
        <dbReference type="EMBL" id="GAG26664.1"/>
    </source>
</evidence>
<dbReference type="EMBL" id="BARS01034855">
    <property type="protein sequence ID" value="GAG26664.1"/>
    <property type="molecule type" value="Genomic_DNA"/>
</dbReference>
<reference evidence="1" key="1">
    <citation type="journal article" date="2014" name="Front. Microbiol.">
        <title>High frequency of phylogenetically diverse reductive dehalogenase-homologous genes in deep subseafloor sedimentary metagenomes.</title>
        <authorList>
            <person name="Kawai M."/>
            <person name="Futagami T."/>
            <person name="Toyoda A."/>
            <person name="Takaki Y."/>
            <person name="Nishi S."/>
            <person name="Hori S."/>
            <person name="Arai W."/>
            <person name="Tsubouchi T."/>
            <person name="Morono Y."/>
            <person name="Uchiyama I."/>
            <person name="Ito T."/>
            <person name="Fujiyama A."/>
            <person name="Inagaki F."/>
            <person name="Takami H."/>
        </authorList>
    </citation>
    <scope>NUCLEOTIDE SEQUENCE</scope>
    <source>
        <strain evidence="1">Expedition CK06-06</strain>
    </source>
</reference>
<sequence length="89" mass="10199">MKKKGRQEWIHYSFGGHVPMLERNDKGETTLCGKTARRIRATRDKNGVTCLGCIEGLKEDSWFCEEHGFIADEDVRNDETCDYCGARVE</sequence>
<name>X0W6W3_9ZZZZ</name>
<accession>X0W6W3</accession>
<dbReference type="AlphaFoldDB" id="X0W6W3"/>
<organism evidence="1">
    <name type="scientific">marine sediment metagenome</name>
    <dbReference type="NCBI Taxonomy" id="412755"/>
    <lineage>
        <taxon>unclassified sequences</taxon>
        <taxon>metagenomes</taxon>
        <taxon>ecological metagenomes</taxon>
    </lineage>
</organism>
<protein>
    <submittedName>
        <fullName evidence="1">Uncharacterized protein</fullName>
    </submittedName>
</protein>